<dbReference type="InterPro" id="IPR000873">
    <property type="entry name" value="AMP-dep_synth/lig_dom"/>
</dbReference>
<dbReference type="EMBL" id="CAESAD010000001">
    <property type="protein sequence ID" value="CAB4331373.1"/>
    <property type="molecule type" value="Genomic_DNA"/>
</dbReference>
<evidence type="ECO:0000259" key="3">
    <source>
        <dbReference type="Pfam" id="PF00501"/>
    </source>
</evidence>
<evidence type="ECO:0000256" key="2">
    <source>
        <dbReference type="ARBA" id="ARBA00022598"/>
    </source>
</evidence>
<dbReference type="InterPro" id="IPR020845">
    <property type="entry name" value="AMP-binding_CS"/>
</dbReference>
<dbReference type="EMBL" id="CAEZZD010000019">
    <property type="protein sequence ID" value="CAB4742249.1"/>
    <property type="molecule type" value="Genomic_DNA"/>
</dbReference>
<gene>
    <name evidence="7" type="ORF">UFOPK2824_00219</name>
    <name evidence="8" type="ORF">UFOPK3037_00529</name>
    <name evidence="9" type="ORF">UFOPK3278_00197</name>
    <name evidence="5" type="ORF">UFOPK3406_00067</name>
    <name evidence="6" type="ORF">UFOPK3925_00218</name>
    <name evidence="10" type="ORF">UFOPK4097_00226</name>
</gene>
<accession>A0A6J6XR93</accession>
<dbReference type="PANTHER" id="PTHR43201:SF5">
    <property type="entry name" value="MEDIUM-CHAIN ACYL-COA LIGASE ACSF2, MITOCHONDRIAL"/>
    <property type="match status" value="1"/>
</dbReference>
<sequence>MTQSDTFKENPIPRKLTAVTVPAGMGGVLKLASVIGPALAGTGPAILPMAAEPEFLVSQTRNALKPDDQNFPLESSDVAIVCATSGSTGSPRGVLLKESALAAAASAFGSRFGTNNRWVISMPAHRIAGIMVLVRSWYHGSPYEIDPSVGGARQFEAATFAATTMRAVRESEKDGRALMVSLVPTQIARLLEAGSVGIEALQSYDLVLSGAAATPQPMLQRLRELGVKVSVSYGMTETCGGCVFDGSPLDGVAISLGTKDDVEPGRITISGPVAASGYRLRPDLDAISFISGRVQTHDVGKLDASGLLHILGRLDDVVTVGGVNVALSAVESLMRHHPAIEDVAVIDVQDELWGSIPIAYVVSRLHLSNTSSLIDELQSTVRNQIGRSAVPRTIQFVEALPMLDSGKIDRISLRMQASTDLTQRRFPHPGASS</sequence>
<dbReference type="PROSITE" id="PS00455">
    <property type="entry name" value="AMP_BINDING"/>
    <property type="match status" value="1"/>
</dbReference>
<reference evidence="8" key="1">
    <citation type="submission" date="2020-05" db="EMBL/GenBank/DDBJ databases">
        <authorList>
            <person name="Chiriac C."/>
            <person name="Salcher M."/>
            <person name="Ghai R."/>
            <person name="Kavagutti S V."/>
        </authorList>
    </citation>
    <scope>NUCLEOTIDE SEQUENCE</scope>
</reference>
<evidence type="ECO:0000256" key="1">
    <source>
        <dbReference type="ARBA" id="ARBA00006432"/>
    </source>
</evidence>
<dbReference type="EMBL" id="CAESAI010000001">
    <property type="protein sequence ID" value="CAB4329794.1"/>
    <property type="molecule type" value="Genomic_DNA"/>
</dbReference>
<protein>
    <submittedName>
        <fullName evidence="8">Unannotated protein</fullName>
    </submittedName>
</protein>
<dbReference type="PANTHER" id="PTHR43201">
    <property type="entry name" value="ACYL-COA SYNTHETASE"/>
    <property type="match status" value="1"/>
</dbReference>
<dbReference type="GO" id="GO:0031956">
    <property type="term" value="F:medium-chain fatty acid-CoA ligase activity"/>
    <property type="evidence" value="ECO:0007669"/>
    <property type="project" value="TreeGrafter"/>
</dbReference>
<dbReference type="InterPro" id="IPR025110">
    <property type="entry name" value="AMP-bd_C"/>
</dbReference>
<dbReference type="EMBL" id="CAFAAO010000005">
    <property type="protein sequence ID" value="CAB4799422.1"/>
    <property type="molecule type" value="Genomic_DNA"/>
</dbReference>
<evidence type="ECO:0000313" key="7">
    <source>
        <dbReference type="EMBL" id="CAB4742249.1"/>
    </source>
</evidence>
<dbReference type="EMBL" id="CAFBPK010000002">
    <property type="protein sequence ID" value="CAB5009379.1"/>
    <property type="molecule type" value="Genomic_DNA"/>
</dbReference>
<evidence type="ECO:0000259" key="4">
    <source>
        <dbReference type="Pfam" id="PF13193"/>
    </source>
</evidence>
<dbReference type="GO" id="GO:0006631">
    <property type="term" value="P:fatty acid metabolic process"/>
    <property type="evidence" value="ECO:0007669"/>
    <property type="project" value="TreeGrafter"/>
</dbReference>
<name>A0A6J6XR93_9ZZZZ</name>
<evidence type="ECO:0000313" key="10">
    <source>
        <dbReference type="EMBL" id="CAB5009379.1"/>
    </source>
</evidence>
<dbReference type="Pfam" id="PF00501">
    <property type="entry name" value="AMP-binding"/>
    <property type="match status" value="1"/>
</dbReference>
<dbReference type="InterPro" id="IPR042099">
    <property type="entry name" value="ANL_N_sf"/>
</dbReference>
<dbReference type="SUPFAM" id="SSF56801">
    <property type="entry name" value="Acetyl-CoA synthetase-like"/>
    <property type="match status" value="1"/>
</dbReference>
<dbReference type="Gene3D" id="3.30.300.30">
    <property type="match status" value="1"/>
</dbReference>
<organism evidence="8">
    <name type="scientific">freshwater metagenome</name>
    <dbReference type="NCBI Taxonomy" id="449393"/>
    <lineage>
        <taxon>unclassified sequences</taxon>
        <taxon>metagenomes</taxon>
        <taxon>ecological metagenomes</taxon>
    </lineage>
</organism>
<feature type="domain" description="AMP-binding enzyme C-terminal" evidence="4">
    <location>
        <begin position="330"/>
        <end position="407"/>
    </location>
</feature>
<dbReference type="EMBL" id="CAFBIX010000002">
    <property type="protein sequence ID" value="CAB4846012.1"/>
    <property type="molecule type" value="Genomic_DNA"/>
</dbReference>
<dbReference type="Gene3D" id="3.40.50.12780">
    <property type="entry name" value="N-terminal domain of ligase-like"/>
    <property type="match status" value="1"/>
</dbReference>
<evidence type="ECO:0000313" key="6">
    <source>
        <dbReference type="EMBL" id="CAB4331373.1"/>
    </source>
</evidence>
<dbReference type="AlphaFoldDB" id="A0A6J6XR93"/>
<comment type="similarity">
    <text evidence="1">Belongs to the ATP-dependent AMP-binding enzyme family.</text>
</comment>
<evidence type="ECO:0000313" key="5">
    <source>
        <dbReference type="EMBL" id="CAB4329794.1"/>
    </source>
</evidence>
<keyword evidence="2" id="KW-0436">Ligase</keyword>
<evidence type="ECO:0000313" key="9">
    <source>
        <dbReference type="EMBL" id="CAB4846012.1"/>
    </source>
</evidence>
<dbReference type="InterPro" id="IPR045851">
    <property type="entry name" value="AMP-bd_C_sf"/>
</dbReference>
<evidence type="ECO:0000313" key="8">
    <source>
        <dbReference type="EMBL" id="CAB4799422.1"/>
    </source>
</evidence>
<feature type="domain" description="AMP-dependent synthetase/ligase" evidence="3">
    <location>
        <begin position="67"/>
        <end position="278"/>
    </location>
</feature>
<proteinExistence type="inferred from homology"/>
<dbReference type="Pfam" id="PF13193">
    <property type="entry name" value="AMP-binding_C"/>
    <property type="match status" value="1"/>
</dbReference>